<keyword evidence="2" id="KW-0456">Lyase</keyword>
<evidence type="ECO:0000256" key="2">
    <source>
        <dbReference type="ARBA" id="ARBA00023239"/>
    </source>
</evidence>
<dbReference type="PANTHER" id="PTHR33542">
    <property type="entry name" value="SIROHYDROCHLORIN FERROCHELATASE, CHLOROPLASTIC"/>
    <property type="match status" value="1"/>
</dbReference>
<accession>A0A6L6WFZ8</accession>
<protein>
    <submittedName>
        <fullName evidence="3">Cobalamin biosynthesis protein CbiX</fullName>
    </submittedName>
</protein>
<dbReference type="InterPro" id="IPR002762">
    <property type="entry name" value="CbiX-like"/>
</dbReference>
<evidence type="ECO:0000256" key="1">
    <source>
        <dbReference type="ARBA" id="ARBA00022723"/>
    </source>
</evidence>
<comment type="caution">
    <text evidence="3">The sequence shown here is derived from an EMBL/GenBank/DDBJ whole genome shotgun (WGS) entry which is preliminary data.</text>
</comment>
<dbReference type="Proteomes" id="UP000478892">
    <property type="component" value="Unassembled WGS sequence"/>
</dbReference>
<dbReference type="PANTHER" id="PTHR33542:SF3">
    <property type="entry name" value="SIROHYDROCHLORIN FERROCHELATASE, CHLOROPLASTIC"/>
    <property type="match status" value="1"/>
</dbReference>
<evidence type="ECO:0000313" key="4">
    <source>
        <dbReference type="Proteomes" id="UP000478892"/>
    </source>
</evidence>
<dbReference type="Gene3D" id="3.40.50.1400">
    <property type="match status" value="2"/>
</dbReference>
<dbReference type="SUPFAM" id="SSF53800">
    <property type="entry name" value="Chelatase"/>
    <property type="match status" value="1"/>
</dbReference>
<dbReference type="AlphaFoldDB" id="A0A6L6WFZ8"/>
<reference evidence="3 4" key="1">
    <citation type="submission" date="2019-12" db="EMBL/GenBank/DDBJ databases">
        <authorList>
            <person name="Zhang Y.-J."/>
        </authorList>
    </citation>
    <scope>NUCLEOTIDE SEQUENCE [LARGE SCALE GENOMIC DNA]</scope>
    <source>
        <strain evidence="3 4">CY05</strain>
    </source>
</reference>
<dbReference type="InterPro" id="IPR050963">
    <property type="entry name" value="Sirohydro_Cobaltochel/CbiX"/>
</dbReference>
<proteinExistence type="predicted"/>
<sequence length="238" mass="25032">MIMPNARPIALITAHGQPSAPKSPEAALARLAARVQDLLPDWQIRSATLSTPGRFESELTPGTVIYPFFMARGWFVGKVLPSRIGDIPHQMACPFGLDPALPALVASALDHEVAQRGWTGQTYDLLLAAHGSARGPKAAEAAEVFAKVLRPLLPCARITLGFVEQDPTIEAAARILTDRALCLPFFAQAGDHSRTDVPQSLIAAGIHDTPLNVTGALPGTAALIARALQACAGAAGTR</sequence>
<dbReference type="GO" id="GO:0046872">
    <property type="term" value="F:metal ion binding"/>
    <property type="evidence" value="ECO:0007669"/>
    <property type="project" value="UniProtKB-KW"/>
</dbReference>
<keyword evidence="4" id="KW-1185">Reference proteome</keyword>
<dbReference type="CDD" id="cd03416">
    <property type="entry name" value="CbiX_SirB_N"/>
    <property type="match status" value="1"/>
</dbReference>
<organism evidence="3 4">
    <name type="scientific">Parasedimentitalea huanghaiensis</name>
    <dbReference type="NCBI Taxonomy" id="2682100"/>
    <lineage>
        <taxon>Bacteria</taxon>
        <taxon>Pseudomonadati</taxon>
        <taxon>Pseudomonadota</taxon>
        <taxon>Alphaproteobacteria</taxon>
        <taxon>Rhodobacterales</taxon>
        <taxon>Paracoccaceae</taxon>
        <taxon>Parasedimentitalea</taxon>
    </lineage>
</organism>
<dbReference type="GO" id="GO:0016829">
    <property type="term" value="F:lyase activity"/>
    <property type="evidence" value="ECO:0007669"/>
    <property type="project" value="UniProtKB-KW"/>
</dbReference>
<evidence type="ECO:0000313" key="3">
    <source>
        <dbReference type="EMBL" id="MVO16221.1"/>
    </source>
</evidence>
<gene>
    <name evidence="3" type="ORF">GO984_10410</name>
</gene>
<dbReference type="RefSeq" id="WP_157022470.1">
    <property type="nucleotide sequence ID" value="NZ_WQLV01000005.1"/>
</dbReference>
<name>A0A6L6WFZ8_9RHOB</name>
<dbReference type="EMBL" id="WQLV01000005">
    <property type="protein sequence ID" value="MVO16221.1"/>
    <property type="molecule type" value="Genomic_DNA"/>
</dbReference>
<dbReference type="Pfam" id="PF01903">
    <property type="entry name" value="CbiX"/>
    <property type="match status" value="1"/>
</dbReference>
<keyword evidence="1" id="KW-0479">Metal-binding</keyword>